<name>A0AAW3ZDQ6_9GAMM</name>
<dbReference type="RefSeq" id="WP_192027516.1">
    <property type="nucleotide sequence ID" value="NZ_JACYTR010000001.1"/>
</dbReference>
<dbReference type="InterPro" id="IPR021381">
    <property type="entry name" value="DUF3011"/>
</dbReference>
<proteinExistence type="predicted"/>
<reference evidence="2 3" key="1">
    <citation type="submission" date="2020-09" db="EMBL/GenBank/DDBJ databases">
        <title>Pseudoxanthomonas sp. CAU 1598 isolated from sand of Yaerae Beach.</title>
        <authorList>
            <person name="Kim W."/>
        </authorList>
    </citation>
    <scope>NUCLEOTIDE SEQUENCE [LARGE SCALE GENOMIC DNA]</scope>
    <source>
        <strain evidence="2 3">CAU 1598</strain>
    </source>
</reference>
<dbReference type="Proteomes" id="UP000613768">
    <property type="component" value="Unassembled WGS sequence"/>
</dbReference>
<evidence type="ECO:0000313" key="3">
    <source>
        <dbReference type="Proteomes" id="UP000613768"/>
    </source>
</evidence>
<dbReference type="AlphaFoldDB" id="A0AAW3ZDQ6"/>
<keyword evidence="1" id="KW-0732">Signal</keyword>
<feature type="signal peptide" evidence="1">
    <location>
        <begin position="1"/>
        <end position="26"/>
    </location>
</feature>
<feature type="chain" id="PRO_5044014259" evidence="1">
    <location>
        <begin position="27"/>
        <end position="318"/>
    </location>
</feature>
<comment type="caution">
    <text evidence="2">The sequence shown here is derived from an EMBL/GenBank/DDBJ whole genome shotgun (WGS) entry which is preliminary data.</text>
</comment>
<sequence length="318" mass="35399">MVPLHRLALVLALLLLSAAGSTQQKAYAPENLRQLTVPDRVRVIEREYSDQSGGRLIPDDQLTFYLDQIDSGWGFSEIKRDIASSLRGSAWRPSNSNWQPRSVTCSSIDGRYTECVTSFHGQATLQHQLSRANCIEGRTWGQRRGVIWVDDGCRGQFSERHDASQGSWTGAPYHDGGSFVVCESRQGKRRRCATSLRGPIILIEQYSNAECIEGDSWGWQPGEIWVRRGCRGKFAEARGGRPGLPVGGGRPGYGDAGYSVTCASEDGRHRTCAWQSRQGRPILVEQISRASCVEGRSWGFDGYQIWVDQGCRARFAPR</sequence>
<keyword evidence="3" id="KW-1185">Reference proteome</keyword>
<organism evidence="2 3">
    <name type="scientific">Pseudomarimonas arenosa</name>
    <dbReference type="NCBI Taxonomy" id="2774145"/>
    <lineage>
        <taxon>Bacteria</taxon>
        <taxon>Pseudomonadati</taxon>
        <taxon>Pseudomonadota</taxon>
        <taxon>Gammaproteobacteria</taxon>
        <taxon>Lysobacterales</taxon>
        <taxon>Lysobacteraceae</taxon>
        <taxon>Pseudomarimonas</taxon>
    </lineage>
</organism>
<evidence type="ECO:0000313" key="2">
    <source>
        <dbReference type="EMBL" id="MBD8524168.1"/>
    </source>
</evidence>
<dbReference type="Pfam" id="PF11218">
    <property type="entry name" value="DUF3011"/>
    <property type="match status" value="1"/>
</dbReference>
<protein>
    <submittedName>
        <fullName evidence="2">DUF3011 domain-containing protein</fullName>
    </submittedName>
</protein>
<dbReference type="EMBL" id="JACYTR010000001">
    <property type="protein sequence ID" value="MBD8524168.1"/>
    <property type="molecule type" value="Genomic_DNA"/>
</dbReference>
<accession>A0AAW3ZDQ6</accession>
<evidence type="ECO:0000256" key="1">
    <source>
        <dbReference type="SAM" id="SignalP"/>
    </source>
</evidence>
<gene>
    <name evidence="2" type="ORF">IFO71_00285</name>
</gene>